<evidence type="ECO:0000313" key="2">
    <source>
        <dbReference type="EMBL" id="CDI01016.1"/>
    </source>
</evidence>
<dbReference type="PROSITE" id="PS50206">
    <property type="entry name" value="RHODANESE_3"/>
    <property type="match status" value="1"/>
</dbReference>
<reference evidence="2" key="2">
    <citation type="submission" date="2014-03" db="EMBL/GenBank/DDBJ databases">
        <title>Candidatus Competibacter-lineage genomes retrieved from metagenomes reveal functional metabolic diversity.</title>
        <authorList>
            <person name="McIlroy S.J."/>
            <person name="Albertsen M."/>
            <person name="Andresen E.K."/>
            <person name="Saunders A.M."/>
            <person name="Kristiansen R."/>
            <person name="Stokholm-Bjerregaard M."/>
            <person name="Nielsen K.L."/>
            <person name="Nielsen P.H."/>
        </authorList>
    </citation>
    <scope>NUCLEOTIDE SEQUENCE</scope>
    <source>
        <strain evidence="2">Run_A_D11</strain>
    </source>
</reference>
<dbReference type="SMART" id="SM00450">
    <property type="entry name" value="RHOD"/>
    <property type="match status" value="1"/>
</dbReference>
<dbReference type="RefSeq" id="WP_048670149.1">
    <property type="nucleotide sequence ID" value="NZ_CBTJ020000002.1"/>
</dbReference>
<dbReference type="AlphaFoldDB" id="W6M0Y6"/>
<proteinExistence type="predicted"/>
<dbReference type="PANTHER" id="PTHR47377:SF1">
    <property type="entry name" value="RHODANESE-LIKE DOMAIN-CONTAINING PROTEIN 4, CHLOROPLASTIC"/>
    <property type="match status" value="1"/>
</dbReference>
<reference evidence="2" key="1">
    <citation type="submission" date="2013-07" db="EMBL/GenBank/DDBJ databases">
        <authorList>
            <person name="McIlroy S."/>
        </authorList>
    </citation>
    <scope>NUCLEOTIDE SEQUENCE [LARGE SCALE GENOMIC DNA]</scope>
    <source>
        <strain evidence="2">Run_A_D11</strain>
    </source>
</reference>
<dbReference type="EMBL" id="CBTJ020000002">
    <property type="protein sequence ID" value="CDI01016.1"/>
    <property type="molecule type" value="Genomic_DNA"/>
</dbReference>
<sequence>MKKGQFLGDVSPREAWDALQNHPETMLVDVRTRAEWAYVGGPDLSSLHKPLIQVEWLMFPSMAFNPQFLEELQAYGIKPGPVLYMICRSGARSHQAAELLADYGYATYNVADGFEGQLDEMGHRGVGGWRAENLPWRQG</sequence>
<protein>
    <recommendedName>
        <fullName evidence="1">Rhodanese domain-containing protein</fullName>
    </recommendedName>
</protein>
<dbReference type="SUPFAM" id="SSF52821">
    <property type="entry name" value="Rhodanese/Cell cycle control phosphatase"/>
    <property type="match status" value="1"/>
</dbReference>
<dbReference type="InterPro" id="IPR044240">
    <property type="entry name" value="STR4-like"/>
</dbReference>
<accession>W6M0Y6</accession>
<dbReference type="Gene3D" id="3.40.250.10">
    <property type="entry name" value="Rhodanese-like domain"/>
    <property type="match status" value="1"/>
</dbReference>
<dbReference type="InterPro" id="IPR001763">
    <property type="entry name" value="Rhodanese-like_dom"/>
</dbReference>
<evidence type="ECO:0000259" key="1">
    <source>
        <dbReference type="PROSITE" id="PS50206"/>
    </source>
</evidence>
<organism evidence="2 3">
    <name type="scientific">Candidatus Competibacter denitrificans Run_A_D11</name>
    <dbReference type="NCBI Taxonomy" id="1400863"/>
    <lineage>
        <taxon>Bacteria</taxon>
        <taxon>Pseudomonadati</taxon>
        <taxon>Pseudomonadota</taxon>
        <taxon>Gammaproteobacteria</taxon>
        <taxon>Candidatus Competibacteraceae</taxon>
        <taxon>Candidatus Competibacter</taxon>
    </lineage>
</organism>
<evidence type="ECO:0000313" key="3">
    <source>
        <dbReference type="Proteomes" id="UP000035760"/>
    </source>
</evidence>
<gene>
    <name evidence="2" type="ORF">BN873_100028</name>
</gene>
<dbReference type="Pfam" id="PF00581">
    <property type="entry name" value="Rhodanese"/>
    <property type="match status" value="1"/>
</dbReference>
<keyword evidence="3" id="KW-1185">Reference proteome</keyword>
<dbReference type="PANTHER" id="PTHR47377">
    <property type="entry name" value="RHODANESE-LIKE DOMAIN-CONTAINING PROTEIN 4, CHLOROPLASTIC"/>
    <property type="match status" value="1"/>
</dbReference>
<dbReference type="InterPro" id="IPR036873">
    <property type="entry name" value="Rhodanese-like_dom_sf"/>
</dbReference>
<dbReference type="STRING" id="1400863.BN873_100028"/>
<dbReference type="Proteomes" id="UP000035760">
    <property type="component" value="Unassembled WGS sequence"/>
</dbReference>
<feature type="domain" description="Rhodanese" evidence="1">
    <location>
        <begin position="21"/>
        <end position="126"/>
    </location>
</feature>
<comment type="caution">
    <text evidence="2">The sequence shown here is derived from an EMBL/GenBank/DDBJ whole genome shotgun (WGS) entry which is preliminary data.</text>
</comment>
<dbReference type="OrthoDB" id="9789585at2"/>
<name>W6M0Y6_9GAMM</name>